<comment type="subcellular location">
    <subcellularLocation>
        <location evidence="6">Cytoplasm</location>
    </subcellularLocation>
    <subcellularLocation>
        <location evidence="6">Preautophagosomal structure membrane</location>
        <topology evidence="6">Peripheral membrane protein</topology>
    </subcellularLocation>
</comment>
<evidence type="ECO:0000313" key="11">
    <source>
        <dbReference type="Proteomes" id="UP000759537"/>
    </source>
</evidence>
<dbReference type="PANTHER" id="PTHR28005:SF1">
    <property type="entry name" value="AUTOPHAGY-RELATED PROTEIN 17"/>
    <property type="match status" value="1"/>
</dbReference>
<evidence type="ECO:0000313" key="10">
    <source>
        <dbReference type="EMBL" id="KAF8486149.1"/>
    </source>
</evidence>
<feature type="domain" description="Autophagy protein ATG17-like" evidence="9">
    <location>
        <begin position="24"/>
        <end position="432"/>
    </location>
</feature>
<keyword evidence="4 6" id="KW-0072">Autophagy</keyword>
<feature type="coiled-coil region" evidence="7">
    <location>
        <begin position="306"/>
        <end position="417"/>
    </location>
</feature>
<keyword evidence="11" id="KW-1185">Reference proteome</keyword>
<evidence type="ECO:0000256" key="2">
    <source>
        <dbReference type="ARBA" id="ARBA00013806"/>
    </source>
</evidence>
<reference evidence="10" key="1">
    <citation type="submission" date="2019-10" db="EMBL/GenBank/DDBJ databases">
        <authorList>
            <consortium name="DOE Joint Genome Institute"/>
            <person name="Kuo A."/>
            <person name="Miyauchi S."/>
            <person name="Kiss E."/>
            <person name="Drula E."/>
            <person name="Kohler A."/>
            <person name="Sanchez-Garcia M."/>
            <person name="Andreopoulos B."/>
            <person name="Barry K.W."/>
            <person name="Bonito G."/>
            <person name="Buee M."/>
            <person name="Carver A."/>
            <person name="Chen C."/>
            <person name="Cichocki N."/>
            <person name="Clum A."/>
            <person name="Culley D."/>
            <person name="Crous P.W."/>
            <person name="Fauchery L."/>
            <person name="Girlanda M."/>
            <person name="Hayes R."/>
            <person name="Keri Z."/>
            <person name="LaButti K."/>
            <person name="Lipzen A."/>
            <person name="Lombard V."/>
            <person name="Magnuson J."/>
            <person name="Maillard F."/>
            <person name="Morin E."/>
            <person name="Murat C."/>
            <person name="Nolan M."/>
            <person name="Ohm R."/>
            <person name="Pangilinan J."/>
            <person name="Pereira M."/>
            <person name="Perotto S."/>
            <person name="Peter M."/>
            <person name="Riley R."/>
            <person name="Sitrit Y."/>
            <person name="Stielow B."/>
            <person name="Szollosi G."/>
            <person name="Zifcakova L."/>
            <person name="Stursova M."/>
            <person name="Spatafora J.W."/>
            <person name="Tedersoo L."/>
            <person name="Vaario L.-M."/>
            <person name="Yamada A."/>
            <person name="Yan M."/>
            <person name="Wang P."/>
            <person name="Xu J."/>
            <person name="Bruns T."/>
            <person name="Baldrian P."/>
            <person name="Vilgalys R."/>
            <person name="Henrissat B."/>
            <person name="Grigoriev I.V."/>
            <person name="Hibbett D."/>
            <person name="Nagy L.G."/>
            <person name="Martin F.M."/>
        </authorList>
    </citation>
    <scope>NUCLEOTIDE SEQUENCE</scope>
    <source>
        <strain evidence="10">Prilba</strain>
    </source>
</reference>
<dbReference type="GO" id="GO:1990316">
    <property type="term" value="C:Atg1/ULK1 kinase complex"/>
    <property type="evidence" value="ECO:0007669"/>
    <property type="project" value="TreeGrafter"/>
</dbReference>
<keyword evidence="7" id="KW-0175">Coiled coil</keyword>
<comment type="similarity">
    <text evidence="1 6">Belongs to the ATG17 family.</text>
</comment>
<reference evidence="10" key="2">
    <citation type="journal article" date="2020" name="Nat. Commun.">
        <title>Large-scale genome sequencing of mycorrhizal fungi provides insights into the early evolution of symbiotic traits.</title>
        <authorList>
            <person name="Miyauchi S."/>
            <person name="Kiss E."/>
            <person name="Kuo A."/>
            <person name="Drula E."/>
            <person name="Kohler A."/>
            <person name="Sanchez-Garcia M."/>
            <person name="Morin E."/>
            <person name="Andreopoulos B."/>
            <person name="Barry K.W."/>
            <person name="Bonito G."/>
            <person name="Buee M."/>
            <person name="Carver A."/>
            <person name="Chen C."/>
            <person name="Cichocki N."/>
            <person name="Clum A."/>
            <person name="Culley D."/>
            <person name="Crous P.W."/>
            <person name="Fauchery L."/>
            <person name="Girlanda M."/>
            <person name="Hayes R.D."/>
            <person name="Keri Z."/>
            <person name="LaButti K."/>
            <person name="Lipzen A."/>
            <person name="Lombard V."/>
            <person name="Magnuson J."/>
            <person name="Maillard F."/>
            <person name="Murat C."/>
            <person name="Nolan M."/>
            <person name="Ohm R.A."/>
            <person name="Pangilinan J."/>
            <person name="Pereira M.F."/>
            <person name="Perotto S."/>
            <person name="Peter M."/>
            <person name="Pfister S."/>
            <person name="Riley R."/>
            <person name="Sitrit Y."/>
            <person name="Stielow J.B."/>
            <person name="Szollosi G."/>
            <person name="Zifcakova L."/>
            <person name="Stursova M."/>
            <person name="Spatafora J.W."/>
            <person name="Tedersoo L."/>
            <person name="Vaario L.M."/>
            <person name="Yamada A."/>
            <person name="Yan M."/>
            <person name="Wang P."/>
            <person name="Xu J."/>
            <person name="Bruns T."/>
            <person name="Baldrian P."/>
            <person name="Vilgalys R."/>
            <person name="Dunand C."/>
            <person name="Henrissat B."/>
            <person name="Grigoriev I.V."/>
            <person name="Hibbett D."/>
            <person name="Nagy L.G."/>
            <person name="Martin F.M."/>
        </authorList>
    </citation>
    <scope>NUCLEOTIDE SEQUENCE</scope>
    <source>
        <strain evidence="10">Prilba</strain>
    </source>
</reference>
<dbReference type="EMBL" id="WHVB01000002">
    <property type="protein sequence ID" value="KAF8486149.1"/>
    <property type="molecule type" value="Genomic_DNA"/>
</dbReference>
<evidence type="ECO:0000256" key="4">
    <source>
        <dbReference type="ARBA" id="ARBA00023006"/>
    </source>
</evidence>
<evidence type="ECO:0000259" key="9">
    <source>
        <dbReference type="Pfam" id="PF04108"/>
    </source>
</evidence>
<evidence type="ECO:0000256" key="6">
    <source>
        <dbReference type="RuleBase" id="RU368080"/>
    </source>
</evidence>
<dbReference type="GO" id="GO:0060090">
    <property type="term" value="F:molecular adaptor activity"/>
    <property type="evidence" value="ECO:0007669"/>
    <property type="project" value="TreeGrafter"/>
</dbReference>
<dbReference type="Proteomes" id="UP000759537">
    <property type="component" value="Unassembled WGS sequence"/>
</dbReference>
<comment type="caution">
    <text evidence="10">The sequence shown here is derived from an EMBL/GenBank/DDBJ whole genome shotgun (WGS) entry which is preliminary data.</text>
</comment>
<dbReference type="InterPro" id="IPR007240">
    <property type="entry name" value="Atg17"/>
</dbReference>
<feature type="region of interest" description="Disordered" evidence="8">
    <location>
        <begin position="120"/>
        <end position="150"/>
    </location>
</feature>
<dbReference type="InterPro" id="IPR045326">
    <property type="entry name" value="ATG17-like_dom"/>
</dbReference>
<sequence length="480" mass="54129">MSSPTDRVEQPHLISLVLQSRKALQQGEALCSRANATSTSSAKEATDVLALNAKIQWISNAVIEQLKLAATVAKLIEERRARLEKQTQAWDTSRSRNTDMLDAILESLGTHVVPPGFHENASGPSIFLDPSSESETEEPYNVTAPDHSPALTIRRSNGNAVVTSKKVGKLKDKSRWKTLRDFVDERAIEDALEAIDSERNKLEDSLAVTASYTATLHETLRAIRDALPPDKPAVDVQNILSTQAHWTTEMAHQLVGLAEHFEKMEDALKDSEAGEQFGDDDIQEMMRDAEELPAILAELEDAWRIVERSLEELASAKQTSQEYLQKHRTTLEDLEELSNIMDDMLRRQDEIEADCISRLDTLREKLVAIEELIREFNAYQLSYDKLLVEIARRRHYKEEAENFVQDMTAQLETMSEAERVVRESFNAEHGAHLPSDLCLYIENPPTRWQVIPFDGVAVESLPDVDDDLVMEVHLDPLPVS</sequence>
<dbReference type="GO" id="GO:0034727">
    <property type="term" value="P:piecemeal microautophagy of the nucleus"/>
    <property type="evidence" value="ECO:0007669"/>
    <property type="project" value="TreeGrafter"/>
</dbReference>
<accession>A0A9P5N499</accession>
<dbReference type="OrthoDB" id="1937984at2759"/>
<protein>
    <recommendedName>
        <fullName evidence="2 6">Autophagy-related protein 17</fullName>
    </recommendedName>
</protein>
<gene>
    <name evidence="10" type="ORF">DFH94DRAFT_710974</name>
</gene>
<evidence type="ECO:0000256" key="1">
    <source>
        <dbReference type="ARBA" id="ARBA00006259"/>
    </source>
</evidence>
<comment type="function">
    <text evidence="6">Autophagy-specific protein that functions in response to autophagy-inducing signals as a scaffold to recruit other ATG proteins to organize preautophagosomal structure (PAS) formation. Modulates the timing and magnitude of the autophagy response, such as the size of the sequestering vesicles. Plays particularly a role in pexophagy and nucleophagy.</text>
</comment>
<proteinExistence type="inferred from homology"/>
<dbReference type="GO" id="GO:0000422">
    <property type="term" value="P:autophagy of mitochondrion"/>
    <property type="evidence" value="ECO:0007669"/>
    <property type="project" value="TreeGrafter"/>
</dbReference>
<name>A0A9P5N499_9AGAM</name>
<keyword evidence="5" id="KW-0472">Membrane</keyword>
<dbReference type="GO" id="GO:0034045">
    <property type="term" value="C:phagophore assembly site membrane"/>
    <property type="evidence" value="ECO:0007669"/>
    <property type="project" value="UniProtKB-SubCell"/>
</dbReference>
<dbReference type="GO" id="GO:0030295">
    <property type="term" value="F:protein kinase activator activity"/>
    <property type="evidence" value="ECO:0007669"/>
    <property type="project" value="TreeGrafter"/>
</dbReference>
<evidence type="ECO:0000256" key="3">
    <source>
        <dbReference type="ARBA" id="ARBA00022490"/>
    </source>
</evidence>
<dbReference type="GO" id="GO:0000045">
    <property type="term" value="P:autophagosome assembly"/>
    <property type="evidence" value="ECO:0007669"/>
    <property type="project" value="TreeGrafter"/>
</dbReference>
<evidence type="ECO:0000256" key="7">
    <source>
        <dbReference type="SAM" id="Coils"/>
    </source>
</evidence>
<evidence type="ECO:0000256" key="5">
    <source>
        <dbReference type="ARBA" id="ARBA00023136"/>
    </source>
</evidence>
<dbReference type="AlphaFoldDB" id="A0A9P5N499"/>
<keyword evidence="3 6" id="KW-0963">Cytoplasm</keyword>
<dbReference type="Pfam" id="PF04108">
    <property type="entry name" value="ATG17_like"/>
    <property type="match status" value="1"/>
</dbReference>
<organism evidence="10 11">
    <name type="scientific">Russula ochroleuca</name>
    <dbReference type="NCBI Taxonomy" id="152965"/>
    <lineage>
        <taxon>Eukaryota</taxon>
        <taxon>Fungi</taxon>
        <taxon>Dikarya</taxon>
        <taxon>Basidiomycota</taxon>
        <taxon>Agaricomycotina</taxon>
        <taxon>Agaricomycetes</taxon>
        <taxon>Russulales</taxon>
        <taxon>Russulaceae</taxon>
        <taxon>Russula</taxon>
    </lineage>
</organism>
<dbReference type="PANTHER" id="PTHR28005">
    <property type="entry name" value="AUTOPHAGY-RELATED PROTEIN 17"/>
    <property type="match status" value="1"/>
</dbReference>
<evidence type="ECO:0000256" key="8">
    <source>
        <dbReference type="SAM" id="MobiDB-lite"/>
    </source>
</evidence>